<dbReference type="RefSeq" id="WP_092606175.1">
    <property type="nucleotide sequence ID" value="NZ_FMYF01000002.1"/>
</dbReference>
<evidence type="ECO:0000313" key="7">
    <source>
        <dbReference type="EMBL" id="SDB80285.1"/>
    </source>
</evidence>
<dbReference type="PROSITE" id="PS50977">
    <property type="entry name" value="HTH_TETR_2"/>
    <property type="match status" value="1"/>
</dbReference>
<dbReference type="InterPro" id="IPR009057">
    <property type="entry name" value="Homeodomain-like_sf"/>
</dbReference>
<dbReference type="EMBL" id="FMYF01000002">
    <property type="protein sequence ID" value="SDB80285.1"/>
    <property type="molecule type" value="Genomic_DNA"/>
</dbReference>
<dbReference type="PANTHER" id="PTHR30055:SF234">
    <property type="entry name" value="HTH-TYPE TRANSCRIPTIONAL REGULATOR BETI"/>
    <property type="match status" value="1"/>
</dbReference>
<sequence length="514" mass="54998">MAEDNGNGRSRALAAAMDLLAQAELTDVTTFIGMKQVARAVPVSPGTMTYYFGSREVLVREVLQHVLERFGTEWSYDGVDRAMADLARGEGDLAGVARSLAQQVARLAPGPDSPEADDGQRRLFASFGVAEALLAAVAPNDPVAAQTVAALAAHQRERYAALTQTLMDITGRAWRPGADPDQLVIATQALVEGFLRVRRFDPGSAPVAVFADTLLRLYLSLTANADDLDADAVDALHARFSKEPLGVDQKESLARATAAVQRIYARHGWNGLTIPAVAAELGVDRIAMVRIFTDRRGLAAAVWAHRLPALRRVARSLGGTAPVEEVVQIFLEELVELARRDVPLTAALLEGVFSATLERATETSTETEEASQTEAVPAPESLNPKELVPLPAILAPLLEERAEQLALDAIPGGLSAFDAAALLCNATLQLSFTRPQWNESGWSRSSWRRPSAGCGGGRQEVVGAGRPRWPSPQRATAAVLWRAAQEANSTDSWVKSGENSTTMSEASATEKATL</sequence>
<evidence type="ECO:0000259" key="6">
    <source>
        <dbReference type="PROSITE" id="PS50977"/>
    </source>
</evidence>
<proteinExistence type="predicted"/>
<reference evidence="7 8" key="1">
    <citation type="submission" date="2016-06" db="EMBL/GenBank/DDBJ databases">
        <authorList>
            <person name="Olsen C.W."/>
            <person name="Carey S."/>
            <person name="Hinshaw L."/>
            <person name="Karasin A.I."/>
        </authorList>
    </citation>
    <scope>NUCLEOTIDE SEQUENCE [LARGE SCALE GENOMIC DNA]</scope>
    <source>
        <strain evidence="7 8">LZ-22</strain>
    </source>
</reference>
<organism evidence="7 8">
    <name type="scientific">Raineyella antarctica</name>
    <dbReference type="NCBI Taxonomy" id="1577474"/>
    <lineage>
        <taxon>Bacteria</taxon>
        <taxon>Bacillati</taxon>
        <taxon>Actinomycetota</taxon>
        <taxon>Actinomycetes</taxon>
        <taxon>Propionibacteriales</taxon>
        <taxon>Propionibacteriaceae</taxon>
        <taxon>Raineyella</taxon>
    </lineage>
</organism>
<evidence type="ECO:0000313" key="8">
    <source>
        <dbReference type="Proteomes" id="UP000199086"/>
    </source>
</evidence>
<evidence type="ECO:0000256" key="2">
    <source>
        <dbReference type="ARBA" id="ARBA00023125"/>
    </source>
</evidence>
<feature type="region of interest" description="Disordered" evidence="5">
    <location>
        <begin position="441"/>
        <end position="471"/>
    </location>
</feature>
<keyword evidence="2 4" id="KW-0238">DNA-binding</keyword>
<accession>A0A1G6GEW6</accession>
<dbReference type="InterPro" id="IPR001647">
    <property type="entry name" value="HTH_TetR"/>
</dbReference>
<evidence type="ECO:0000256" key="5">
    <source>
        <dbReference type="SAM" id="MobiDB-lite"/>
    </source>
</evidence>
<dbReference type="PANTHER" id="PTHR30055">
    <property type="entry name" value="HTH-TYPE TRANSCRIPTIONAL REGULATOR RUTR"/>
    <property type="match status" value="1"/>
</dbReference>
<dbReference type="GO" id="GO:0003700">
    <property type="term" value="F:DNA-binding transcription factor activity"/>
    <property type="evidence" value="ECO:0007669"/>
    <property type="project" value="TreeGrafter"/>
</dbReference>
<name>A0A1G6GEW6_9ACTN</name>
<feature type="region of interest" description="Disordered" evidence="5">
    <location>
        <begin position="487"/>
        <end position="514"/>
    </location>
</feature>
<keyword evidence="3" id="KW-0804">Transcription</keyword>
<gene>
    <name evidence="7" type="ORF">GA0111570_10271</name>
</gene>
<dbReference type="Proteomes" id="UP000199086">
    <property type="component" value="Unassembled WGS sequence"/>
</dbReference>
<evidence type="ECO:0000256" key="4">
    <source>
        <dbReference type="PROSITE-ProRule" id="PRU00335"/>
    </source>
</evidence>
<dbReference type="AlphaFoldDB" id="A0A1G6GEW6"/>
<feature type="DNA-binding region" description="H-T-H motif" evidence="4">
    <location>
        <begin position="33"/>
        <end position="52"/>
    </location>
</feature>
<dbReference type="InterPro" id="IPR050109">
    <property type="entry name" value="HTH-type_TetR-like_transc_reg"/>
</dbReference>
<dbReference type="GO" id="GO:0000976">
    <property type="term" value="F:transcription cis-regulatory region binding"/>
    <property type="evidence" value="ECO:0007669"/>
    <property type="project" value="TreeGrafter"/>
</dbReference>
<dbReference type="Gene3D" id="1.10.357.10">
    <property type="entry name" value="Tetracycline Repressor, domain 2"/>
    <property type="match status" value="2"/>
</dbReference>
<dbReference type="OrthoDB" id="9796019at2"/>
<keyword evidence="8" id="KW-1185">Reference proteome</keyword>
<evidence type="ECO:0000256" key="3">
    <source>
        <dbReference type="ARBA" id="ARBA00023163"/>
    </source>
</evidence>
<dbReference type="SUPFAM" id="SSF46689">
    <property type="entry name" value="Homeodomain-like"/>
    <property type="match status" value="2"/>
</dbReference>
<feature type="region of interest" description="Disordered" evidence="5">
    <location>
        <begin position="359"/>
        <end position="382"/>
    </location>
</feature>
<feature type="domain" description="HTH tetR-type" evidence="6">
    <location>
        <begin position="6"/>
        <end position="70"/>
    </location>
</feature>
<protein>
    <submittedName>
        <fullName evidence="7">Regulatory protein, tetR family</fullName>
    </submittedName>
</protein>
<keyword evidence="1" id="KW-0805">Transcription regulation</keyword>
<evidence type="ECO:0000256" key="1">
    <source>
        <dbReference type="ARBA" id="ARBA00023015"/>
    </source>
</evidence>